<keyword evidence="1" id="KW-0812">Transmembrane</keyword>
<name>A0A285RQX0_9FIRM</name>
<keyword evidence="1" id="KW-0472">Membrane</keyword>
<evidence type="ECO:0000313" key="2">
    <source>
        <dbReference type="EMBL" id="SOB96506.1"/>
    </source>
</evidence>
<reference evidence="2 3" key="1">
    <citation type="submission" date="2017-08" db="EMBL/GenBank/DDBJ databases">
        <authorList>
            <person name="de Groot N.N."/>
        </authorList>
    </citation>
    <scope>NUCLEOTIDE SEQUENCE [LARGE SCALE GENOMIC DNA]</scope>
    <source>
        <strain evidence="2 3">DSM 9787</strain>
    </source>
</reference>
<gene>
    <name evidence="2" type="ORF">SAMN02910411_1097</name>
</gene>
<evidence type="ECO:0000256" key="1">
    <source>
        <dbReference type="SAM" id="Phobius"/>
    </source>
</evidence>
<feature type="transmembrane region" description="Helical" evidence="1">
    <location>
        <begin position="21"/>
        <end position="43"/>
    </location>
</feature>
<sequence length="85" mass="8812">MKVRVKAARIRKGIKMAFFNSAITVLQTLVIALGAGLGVWGVVNLLEGYGNDNPGAKSQGMKQLMAGGGVALIGTQLIPLLSGLF</sequence>
<dbReference type="Pfam" id="PF12750">
    <property type="entry name" value="Maff2"/>
    <property type="match status" value="1"/>
</dbReference>
<feature type="transmembrane region" description="Helical" evidence="1">
    <location>
        <begin position="63"/>
        <end position="84"/>
    </location>
</feature>
<keyword evidence="1" id="KW-1133">Transmembrane helix</keyword>
<dbReference type="AlphaFoldDB" id="A0A285RQX0"/>
<protein>
    <submittedName>
        <fullName evidence="2">Maff2 family protein</fullName>
    </submittedName>
</protein>
<proteinExistence type="predicted"/>
<dbReference type="Proteomes" id="UP000219563">
    <property type="component" value="Unassembled WGS sequence"/>
</dbReference>
<accession>A0A285RQX0</accession>
<organism evidence="2 3">
    <name type="scientific">Pseudobutyrivibrio ruminis DSM 9787</name>
    <dbReference type="NCBI Taxonomy" id="1123011"/>
    <lineage>
        <taxon>Bacteria</taxon>
        <taxon>Bacillati</taxon>
        <taxon>Bacillota</taxon>
        <taxon>Clostridia</taxon>
        <taxon>Lachnospirales</taxon>
        <taxon>Lachnospiraceae</taxon>
        <taxon>Pseudobutyrivibrio</taxon>
    </lineage>
</organism>
<evidence type="ECO:0000313" key="3">
    <source>
        <dbReference type="Proteomes" id="UP000219563"/>
    </source>
</evidence>
<dbReference type="InterPro" id="IPR024272">
    <property type="entry name" value="MAFF-rel"/>
</dbReference>
<dbReference type="EMBL" id="OBMR01000003">
    <property type="protein sequence ID" value="SOB96506.1"/>
    <property type="molecule type" value="Genomic_DNA"/>
</dbReference>